<keyword evidence="4" id="KW-0597">Phosphoprotein</keyword>
<feature type="domain" description="Calponin-homology (CH)" evidence="14">
    <location>
        <begin position="1765"/>
        <end position="1898"/>
    </location>
</feature>
<feature type="compositionally biased region" description="Polar residues" evidence="13">
    <location>
        <begin position="987"/>
        <end position="1009"/>
    </location>
</feature>
<dbReference type="SUPFAM" id="SSF48371">
    <property type="entry name" value="ARM repeat"/>
    <property type="match status" value="1"/>
</dbReference>
<dbReference type="SMART" id="SM00033">
    <property type="entry name" value="CH"/>
    <property type="match status" value="2"/>
</dbReference>
<keyword evidence="5" id="KW-0132">Cell division</keyword>
<evidence type="ECO:0000256" key="7">
    <source>
        <dbReference type="ARBA" id="ARBA00022776"/>
    </source>
</evidence>
<organism evidence="15 16">
    <name type="scientific">Elysia crispata</name>
    <name type="common">lettuce slug</name>
    <dbReference type="NCBI Taxonomy" id="231223"/>
    <lineage>
        <taxon>Eukaryota</taxon>
        <taxon>Metazoa</taxon>
        <taxon>Spiralia</taxon>
        <taxon>Lophotrochozoa</taxon>
        <taxon>Mollusca</taxon>
        <taxon>Gastropoda</taxon>
        <taxon>Heterobranchia</taxon>
        <taxon>Euthyneura</taxon>
        <taxon>Panpulmonata</taxon>
        <taxon>Sacoglossa</taxon>
        <taxon>Placobranchoidea</taxon>
        <taxon>Plakobranchidae</taxon>
        <taxon>Elysia</taxon>
    </lineage>
</organism>
<dbReference type="InterPro" id="IPR013783">
    <property type="entry name" value="Ig-like_fold"/>
</dbReference>
<dbReference type="InterPro" id="IPR000048">
    <property type="entry name" value="IQ_motif_EF-hand-BS"/>
</dbReference>
<dbReference type="Gene3D" id="1.20.5.190">
    <property type="match status" value="20"/>
</dbReference>
<keyword evidence="11" id="KW-0131">Cell cycle</keyword>
<feature type="compositionally biased region" description="Polar residues" evidence="13">
    <location>
        <begin position="1180"/>
        <end position="1194"/>
    </location>
</feature>
<dbReference type="CDD" id="cd23767">
    <property type="entry name" value="IQCD"/>
    <property type="match status" value="1"/>
</dbReference>
<dbReference type="Pfam" id="PF00612">
    <property type="entry name" value="IQ"/>
    <property type="match status" value="30"/>
</dbReference>
<feature type="region of interest" description="Disordered" evidence="13">
    <location>
        <begin position="681"/>
        <end position="782"/>
    </location>
</feature>
<feature type="region of interest" description="Disordered" evidence="13">
    <location>
        <begin position="590"/>
        <end position="611"/>
    </location>
</feature>
<comment type="subcellular location">
    <subcellularLocation>
        <location evidence="2">Cytoplasm</location>
    </subcellularLocation>
    <subcellularLocation>
        <location evidence="1">Nucleus</location>
    </subcellularLocation>
</comment>
<keyword evidence="9 12" id="KW-0175">Coiled coil</keyword>
<keyword evidence="8" id="KW-0112">Calmodulin-binding</keyword>
<evidence type="ECO:0000259" key="14">
    <source>
        <dbReference type="PROSITE" id="PS50021"/>
    </source>
</evidence>
<feature type="compositionally biased region" description="Polar residues" evidence="13">
    <location>
        <begin position="745"/>
        <end position="782"/>
    </location>
</feature>
<feature type="region of interest" description="Disordered" evidence="13">
    <location>
        <begin position="26"/>
        <end position="49"/>
    </location>
</feature>
<dbReference type="GO" id="GO:0005737">
    <property type="term" value="C:cytoplasm"/>
    <property type="evidence" value="ECO:0007669"/>
    <property type="project" value="UniProtKB-SubCell"/>
</dbReference>
<dbReference type="EMBL" id="JAWDGP010002497">
    <property type="protein sequence ID" value="KAK3782576.1"/>
    <property type="molecule type" value="Genomic_DNA"/>
</dbReference>
<name>A0AAE1A8V8_9GAST</name>
<evidence type="ECO:0000313" key="15">
    <source>
        <dbReference type="EMBL" id="KAK3782576.1"/>
    </source>
</evidence>
<feature type="compositionally biased region" description="Polar residues" evidence="13">
    <location>
        <begin position="1438"/>
        <end position="1452"/>
    </location>
</feature>
<feature type="region of interest" description="Disordered" evidence="13">
    <location>
        <begin position="1424"/>
        <end position="1455"/>
    </location>
</feature>
<dbReference type="GO" id="GO:0051295">
    <property type="term" value="P:establishment of meiotic spindle localization"/>
    <property type="evidence" value="ECO:0007669"/>
    <property type="project" value="TreeGrafter"/>
</dbReference>
<feature type="region of interest" description="Disordered" evidence="13">
    <location>
        <begin position="987"/>
        <end position="1016"/>
    </location>
</feature>
<dbReference type="GO" id="GO:0051301">
    <property type="term" value="P:cell division"/>
    <property type="evidence" value="ECO:0007669"/>
    <property type="project" value="UniProtKB-KW"/>
</dbReference>
<dbReference type="GO" id="GO:0000922">
    <property type="term" value="C:spindle pole"/>
    <property type="evidence" value="ECO:0007669"/>
    <property type="project" value="TreeGrafter"/>
</dbReference>
<dbReference type="Proteomes" id="UP001283361">
    <property type="component" value="Unassembled WGS sequence"/>
</dbReference>
<dbReference type="GO" id="GO:0007051">
    <property type="term" value="P:spindle organization"/>
    <property type="evidence" value="ECO:0007669"/>
    <property type="project" value="TreeGrafter"/>
</dbReference>
<evidence type="ECO:0000256" key="11">
    <source>
        <dbReference type="ARBA" id="ARBA00023306"/>
    </source>
</evidence>
<dbReference type="InterPro" id="IPR016024">
    <property type="entry name" value="ARM-type_fold"/>
</dbReference>
<keyword evidence="3" id="KW-0963">Cytoplasm</keyword>
<dbReference type="Pfam" id="PF15780">
    <property type="entry name" value="ASH"/>
    <property type="match status" value="1"/>
</dbReference>
<dbReference type="GO" id="GO:0005634">
    <property type="term" value="C:nucleus"/>
    <property type="evidence" value="ECO:0007669"/>
    <property type="project" value="UniProtKB-SubCell"/>
</dbReference>
<dbReference type="Pfam" id="PF00307">
    <property type="entry name" value="CH"/>
    <property type="match status" value="2"/>
</dbReference>
<feature type="compositionally biased region" description="Basic residues" evidence="13">
    <location>
        <begin position="695"/>
        <end position="711"/>
    </location>
</feature>
<evidence type="ECO:0000256" key="12">
    <source>
        <dbReference type="SAM" id="Coils"/>
    </source>
</evidence>
<dbReference type="InterPro" id="IPR027417">
    <property type="entry name" value="P-loop_NTPase"/>
</dbReference>
<feature type="domain" description="Calponin-homology (CH)" evidence="14">
    <location>
        <begin position="1954"/>
        <end position="2113"/>
    </location>
</feature>
<feature type="compositionally biased region" description="Basic and acidic residues" evidence="13">
    <location>
        <begin position="685"/>
        <end position="694"/>
    </location>
</feature>
<dbReference type="SUPFAM" id="SSF52540">
    <property type="entry name" value="P-loop containing nucleoside triphosphate hydrolases"/>
    <property type="match status" value="7"/>
</dbReference>
<accession>A0AAE1A8V8</accession>
<feature type="region of interest" description="Disordered" evidence="13">
    <location>
        <begin position="162"/>
        <end position="203"/>
    </location>
</feature>
<dbReference type="InterPro" id="IPR001715">
    <property type="entry name" value="CH_dom"/>
</dbReference>
<evidence type="ECO:0000256" key="9">
    <source>
        <dbReference type="ARBA" id="ARBA00023054"/>
    </source>
</evidence>
<gene>
    <name evidence="15" type="ORF">RRG08_028071</name>
</gene>
<dbReference type="GO" id="GO:0000278">
    <property type="term" value="P:mitotic cell cycle"/>
    <property type="evidence" value="ECO:0007669"/>
    <property type="project" value="TreeGrafter"/>
</dbReference>
<feature type="region of interest" description="Disordered" evidence="13">
    <location>
        <begin position="451"/>
        <end position="472"/>
    </location>
</feature>
<dbReference type="PANTHER" id="PTHR22706">
    <property type="entry name" value="ASSEMBLY FACTOR FOR SPINDLE MICROTUBULES"/>
    <property type="match status" value="1"/>
</dbReference>
<dbReference type="InterPro" id="IPR051185">
    <property type="entry name" value="ASPM"/>
</dbReference>
<evidence type="ECO:0000256" key="4">
    <source>
        <dbReference type="ARBA" id="ARBA00022553"/>
    </source>
</evidence>
<evidence type="ECO:0000256" key="13">
    <source>
        <dbReference type="SAM" id="MobiDB-lite"/>
    </source>
</evidence>
<dbReference type="GO" id="GO:0005516">
    <property type="term" value="F:calmodulin binding"/>
    <property type="evidence" value="ECO:0007669"/>
    <property type="project" value="UniProtKB-KW"/>
</dbReference>
<dbReference type="PANTHER" id="PTHR22706:SF1">
    <property type="entry name" value="ASSEMBLY FACTOR FOR SPINDLE MICROTUBULES"/>
    <property type="match status" value="1"/>
</dbReference>
<dbReference type="InterPro" id="IPR036872">
    <property type="entry name" value="CH_dom_sf"/>
</dbReference>
<feature type="compositionally biased region" description="Basic and acidic residues" evidence="13">
    <location>
        <begin position="726"/>
        <end position="742"/>
    </location>
</feature>
<keyword evidence="16" id="KW-1185">Reference proteome</keyword>
<dbReference type="CDD" id="cd21224">
    <property type="entry name" value="CH_ASPM_rpt2"/>
    <property type="match status" value="1"/>
</dbReference>
<evidence type="ECO:0000256" key="1">
    <source>
        <dbReference type="ARBA" id="ARBA00004123"/>
    </source>
</evidence>
<feature type="region of interest" description="Disordered" evidence="13">
    <location>
        <begin position="1177"/>
        <end position="1207"/>
    </location>
</feature>
<evidence type="ECO:0000256" key="5">
    <source>
        <dbReference type="ARBA" id="ARBA00022618"/>
    </source>
</evidence>
<dbReference type="SUPFAM" id="SSF47576">
    <property type="entry name" value="Calponin-homology domain, CH-domain"/>
    <property type="match status" value="1"/>
</dbReference>
<sequence>MASNPSQSPLPVGSIRRGRRSWFDAPPLTTLNCPGNDESKQSCARPARKKRSLESVENLTLTHFTTPPRIDFGSVVLGKTKVRTLLIRNPHDYEQDVIVERFPYKKKFLIEEESFTVEPSEVFSFEITWTPEEAGGVREMIQFHINDVYRLQAFLFGYAEKPKQPNRRRKKNGLGPKVRPQSVLQTPALASIKSSYSPQHSEDARKRIEEAYAIECEKDKENSENFRNNENNTVFATSKNSMSQTCIDRNNHQERFRPGPVEHSLNGKFAHSEHKSASTPTPLESTAIIARQEKELVSSETRGRKQWKGISEGTSTILNTMSPIPLNEGNEHGFTVDSYYQPNDTSVFKQAKVNTSEVMQKNIRLSETFAKPFLPSNAGNLKSKFPDRRSTTALPSSAFTSNVGKLMHPELTPGEGRYPHKEDTFKVDKANPLIDSSGSVPKARNITKIINTSARSPSKKSPKTAGVSPRTPAAQLETRGEVFSGASPNTMLNESLTLISNMKMPNLNGSMAGAYGADESGLSPCKEVNASLSCSIISQGMVSPESFMEDMRNASISFSHHDCLETNSTSTPNLPNNGNIADKNVAIASSSSISGTPNKPRPPSTRFGPKRRSFTSLFQKEQMKRVAAAVKAVKHDKDELESVTQTSCKAMLQNGVKSVISKKRKQVTQSCGAAPAQSELIPRSKALEDKEKITSKKRSPPRMRSPTKRLRKEAMTKQMNAKPKGRKESHLSESISEIERRGISYTTPNSKLNQCDSNTVVKSRSYESNTITKSRSEDSNSQSRYFPDIFASDHDCVDTASNNVSCKTRRQLCPEVTETSTFADPGLELFKSQDFINNEDNREVNDGCPNMYDRVVAAVERIPSSPLSSPMKFKAMSPMNLPTSPGSMTSDQNRRATLTVTKSRPSDALLAAMNNKKLLFEETSRQGKLNPTNCHMDEGNSEMCENIEVTVKESYEEKEGKVYLLVKETTCMTKSTTDTYVEQISVEGTGTSPGQFCTPTRLPNSPNPQHSRRSTHVLRSPKVIDKTGMKTKKLEFETEKDQLCAKSSFHKEKSKSLEDMANVDDVLSKTRSDTFEKEPTLIADPDHQSQLATKSNTFEKENSILLDTTSMMSSVTKPDTFEKETTNVLGSSKDTETTLLSDKHAKLKWSDRKPITAVCAMSPNLVDYDDIGSEDGGSAGNITKDSLDTTTQSEDSLDKSKASEHGGNAMCYEKSNKNCEVKPDIRKCVTDPKVFAAVDGAYRVPAEDQDENRASTVESDEEEDKFYDTLSQRYYDALSDTCDADLEDDLVGAGICDFKKEIVSDGCLKQSVKEVENAVVQSLQTCTNPSLSGHRENAIFDKVVIDRKEKFFIQYRQTLKMKQRDQEVSRVNVLSENKEENHKSKKKLRRSLSADQLDQPITFSVDISDLKKSSGVKEEIKPEIGKSTQKISKKCPPKSQQDFLKPTNQSKISRGRTAEIADSKLKSQSLSNLQNLQDKKALKGYEERAGTKTFAKSTASVSQKKQKGIPQSRLILLKKPKSGAPRHPMPFAARNMYYDERWMEKQERGFVQWLNFVLTPPDEYVAATNKAKVNAGSLALDSKQATPQLAPTKEVLSFRAYGARRRLNRLRRQACQLYQSDAVVSVIRKVEVEVESRRIVMRKDKMAHADLGIKQRMLDLLLQYSSLWLRIGLETIFGEILMLQSNQDILGLSRFIVTRLLSSPDIAAEFAHPTVPHLYKEGFAGAVARHTVKKFLLLVYFLDYAKMSRLIEHDPCLFCKDAEMKSSKEILVQFSREVLSGEGDITRHLAYLGYKVSQSQRPIDEFDFAVKSLSSDLRDGLRLSRVMEFVAGEQGIMGRLRTPAISRLQKIHNMEEFFKAAQKHGLDINSSGVSPRDVVDGHREKTLTLLWRIILYFQSCIQVDESALCEEINLLTKSLQLKLAMQKIGAISIAECKASRDSGAGDTQNLMDGNARLQLILQWCRLVCLHYGVKVENFTVSFSDGRALCCLLHHYHPALLPLELVKFQTSVAHQDAVVEKEEQEQKGISVGDDDADSSMDWGARGGGLLPGENNPELYEELLANEKINFKTLYEKVSALGGVPLMLKSADMSNTIPDERVVSTYVSYLCARLLDIREEVRAARLIQMAWRRRLLRQALRERRKRTMAALTIQRWIRPLLVKRLNGKRERAAIVIQSWARCFLARKAMKNLKQQQLKQMYRLKQKEAALVLQKFWRAKQARKYCERLRVEKEMKQIELNRTMAAVTLQKFWRAKQARKYCERLRVEKEMKQIELNRTMAAVTLQKFWRAKQARKCCDRLRVEKEMKQIELNRTMAAVTLQKFWRAKAARQCCERMRIEREIERAELRRATAAVMLQKVVRGWKCRKELSCKRSAVVCLQMAWRRRQAKKILDRLRHERKAKAATTLAKFVRRFLCRRRFLKMKKSCIVLQKNWRKVAAQIEFEKMKCERDEILARLQFEKESKAAFLIQATLRSFLCRKNFLKLKEACILIQSHWRTCLAMKEISILQSQRDEKAAVVISKHLKGYIARRKFSVLKEASIVVQKFWRMHKAQRELATLKQARNDASAILIQKVMKGFHERKKFQQLKIAAVVLQSGWRAKKARQELATLRAQHQNRASVVIQRNFRAYFAHQKYLNLKLCTIRLQKTWRMVLAKKLVNKMRSERRERFAVMLQKHFKGFQARTEFCRVKRAAIKLQSSWRQIQAQRLVAELKLQRQIRAATRIQALWRGWSIRQDYYCKKTAAVSIQSFWRMRFTRQIFLKKRYAALIIQSWHRANLETAHQRCAYLELRQSVVHIQSIWRGKRQREEFLKAKTAAVVIQSYFRGHRRRLKFLALRLACIIIQRKFRAVLEGRKQRANYKQKVQAAVCIQNHFRANKKQRHLRLTAAALFLQTVWKKIQAQKRFKAQKAAAIIIQKRFREYRASRACRDEFLMTREAAKTIQSAFRGYTLKKKNAEFLQNVTKVQACVRSKKAQKLFIQKQRAVLVIQRKYRANKLGRIFRQAFLLIRNSAIKIQRFFRAVKQRKEVQRKLAVQRAAAMQIQALYRAHKVRCQYLSLKQAAICIQQRYRVLRLGKEEYTLFKETRRAAHVVQVWWRGCLKIKEARYVMKTRRQEVEAERLRRLEAERLVQERRKEELRLHIEKEAEEKKRELKRWVEERRCERAVRILQRSWRGYLVMRDFVIRENAAVLIQTHVRGFLARQAYSRTIRSVIYLQSLMKAWVYRRHFETVKLMAKLIQRRWREILEGRRLREKYLMLRDTVVKLQALVRMKAERKFFLISVKSIICIQAQVRMHFQRKKFLQLKEHTTFLQHKLRAHQARKRDRSAFLKIKHSAIKIQSVVRLWLALKAVQREKSAVVIQAFWRMHQQRVAFIKEYEAAQVLKSFMLMKQQQLENQVQNEAATIIQQAFRSFLQQREVRRSEAALIIQRWFRAEQRQQMEKKNSAAVIIVKTLRRVIFCKKLLRSRSAIVLQSVVRMFLERKRFLSLHRSVILLQAAVRGFLAREAASVLRARHRASTIIQTAVRGFLVRKRLAPVLQEKIQAAQEHKVRQIASSRIQAWWRGYVIRRDTKNKKLVQARKRLEVANRSATESKTLGSRTASALDYLLKERDLAYILESLMHLETSTRLSPVCCERMVEANGVRVLYRLVNSCNRSIPHMDLIKYSISILLNLAKYEKTIHAVLEPEECIGTLLELMQIYRDKGIIFFRSCMLLGVLGLYPHMRTHILTYPGITERLQSIHSLVLRKQKAAQTRQTALDKMAAMRSSYNCTLPVLTPSKSRRRPRVRPCWSMARDAIKEFEDPTTSIHFVLNSLQIGPKTKV</sequence>
<dbReference type="SMART" id="SM00015">
    <property type="entry name" value="IQ"/>
    <property type="match status" value="46"/>
</dbReference>
<evidence type="ECO:0000256" key="6">
    <source>
        <dbReference type="ARBA" id="ARBA00022737"/>
    </source>
</evidence>
<evidence type="ECO:0000256" key="10">
    <source>
        <dbReference type="ARBA" id="ARBA00023242"/>
    </source>
</evidence>
<keyword evidence="6" id="KW-0677">Repeat</keyword>
<evidence type="ECO:0000256" key="3">
    <source>
        <dbReference type="ARBA" id="ARBA00022490"/>
    </source>
</evidence>
<dbReference type="PROSITE" id="PS50021">
    <property type="entry name" value="CH"/>
    <property type="match status" value="2"/>
</dbReference>
<dbReference type="CDD" id="cd21223">
    <property type="entry name" value="CH_ASPM_rpt1"/>
    <property type="match status" value="1"/>
</dbReference>
<evidence type="ECO:0000313" key="16">
    <source>
        <dbReference type="Proteomes" id="UP001283361"/>
    </source>
</evidence>
<protein>
    <recommendedName>
        <fullName evidence="14">Calponin-homology (CH) domain-containing protein</fullName>
    </recommendedName>
</protein>
<evidence type="ECO:0000256" key="8">
    <source>
        <dbReference type="ARBA" id="ARBA00022860"/>
    </source>
</evidence>
<keyword evidence="10" id="KW-0539">Nucleus</keyword>
<reference evidence="15" key="1">
    <citation type="journal article" date="2023" name="G3 (Bethesda)">
        <title>A reference genome for the long-term kleptoplast-retaining sea slug Elysia crispata morphotype clarki.</title>
        <authorList>
            <person name="Eastman K.E."/>
            <person name="Pendleton A.L."/>
            <person name="Shaikh M.A."/>
            <person name="Suttiyut T."/>
            <person name="Ogas R."/>
            <person name="Tomko P."/>
            <person name="Gavelis G."/>
            <person name="Widhalm J.R."/>
            <person name="Wisecaver J.H."/>
        </authorList>
    </citation>
    <scope>NUCLEOTIDE SEQUENCE</scope>
    <source>
        <strain evidence="15">ECLA1</strain>
    </source>
</reference>
<evidence type="ECO:0000256" key="2">
    <source>
        <dbReference type="ARBA" id="ARBA00004496"/>
    </source>
</evidence>
<dbReference type="Gene3D" id="1.10.418.10">
    <property type="entry name" value="Calponin-like domain"/>
    <property type="match status" value="2"/>
</dbReference>
<dbReference type="PROSITE" id="PS50096">
    <property type="entry name" value="IQ"/>
    <property type="match status" value="30"/>
</dbReference>
<dbReference type="InterPro" id="IPR031549">
    <property type="entry name" value="ASH"/>
</dbReference>
<comment type="caution">
    <text evidence="15">The sequence shown here is derived from an EMBL/GenBank/DDBJ whole genome shotgun (WGS) entry which is preliminary data.</text>
</comment>
<feature type="coiled-coil region" evidence="12">
    <location>
        <begin position="3119"/>
        <end position="3157"/>
    </location>
</feature>
<keyword evidence="7" id="KW-0498">Mitosis</keyword>
<dbReference type="Gene3D" id="2.60.40.10">
    <property type="entry name" value="Immunoglobulins"/>
    <property type="match status" value="1"/>
</dbReference>
<proteinExistence type="predicted"/>